<dbReference type="EMBL" id="MLJW01000146">
    <property type="protein sequence ID" value="OIQ96584.1"/>
    <property type="molecule type" value="Genomic_DNA"/>
</dbReference>
<dbReference type="Pfam" id="PF01809">
    <property type="entry name" value="YidD"/>
    <property type="match status" value="1"/>
</dbReference>
<evidence type="ECO:0000256" key="1">
    <source>
        <dbReference type="SAM" id="MobiDB-lite"/>
    </source>
</evidence>
<proteinExistence type="inferred from homology"/>
<comment type="caution">
    <text evidence="2">The sequence shown here is derived from an EMBL/GenBank/DDBJ whole genome shotgun (WGS) entry which is preliminary data.</text>
</comment>
<dbReference type="PANTHER" id="PTHR33383">
    <property type="entry name" value="MEMBRANE PROTEIN INSERTION EFFICIENCY FACTOR-RELATED"/>
    <property type="match status" value="1"/>
</dbReference>
<accession>A0A1J5RK91</accession>
<dbReference type="SMART" id="SM01234">
    <property type="entry name" value="Haemolytic"/>
    <property type="match status" value="1"/>
</dbReference>
<feature type="region of interest" description="Disordered" evidence="1">
    <location>
        <begin position="80"/>
        <end position="111"/>
    </location>
</feature>
<sequence length="111" mass="11797">MRVIGLLLRGAIRGYQLLISPVLPGQSCRFLPTCSHYGMEAIAVHGPWKGSWLTLRRLLRCHPWGGEGYDPVPPAAVPAAHGAKAAKTSNGAEAAKTSHAPDRGCCHPGLH</sequence>
<reference evidence="2" key="1">
    <citation type="submission" date="2016-10" db="EMBL/GenBank/DDBJ databases">
        <title>Sequence of Gallionella enrichment culture.</title>
        <authorList>
            <person name="Poehlein A."/>
            <person name="Muehling M."/>
            <person name="Daniel R."/>
        </authorList>
    </citation>
    <scope>NUCLEOTIDE SEQUENCE</scope>
</reference>
<evidence type="ECO:0000313" key="2">
    <source>
        <dbReference type="EMBL" id="OIQ96584.1"/>
    </source>
</evidence>
<dbReference type="NCBIfam" id="TIGR00278">
    <property type="entry name" value="membrane protein insertion efficiency factor YidD"/>
    <property type="match status" value="1"/>
</dbReference>
<dbReference type="AlphaFoldDB" id="A0A1J5RK91"/>
<dbReference type="PANTHER" id="PTHR33383:SF1">
    <property type="entry name" value="MEMBRANE PROTEIN INSERTION EFFICIENCY FACTOR-RELATED"/>
    <property type="match status" value="1"/>
</dbReference>
<dbReference type="InterPro" id="IPR002696">
    <property type="entry name" value="Membr_insert_effic_factor_YidD"/>
</dbReference>
<name>A0A1J5RK91_9ZZZZ</name>
<dbReference type="HAMAP" id="MF_00386">
    <property type="entry name" value="UPF0161_YidD"/>
    <property type="match status" value="1"/>
</dbReference>
<gene>
    <name evidence="2" type="primary">yidD_4</name>
    <name evidence="2" type="ORF">GALL_214100</name>
</gene>
<organism evidence="2">
    <name type="scientific">mine drainage metagenome</name>
    <dbReference type="NCBI Taxonomy" id="410659"/>
    <lineage>
        <taxon>unclassified sequences</taxon>
        <taxon>metagenomes</taxon>
        <taxon>ecological metagenomes</taxon>
    </lineage>
</organism>
<protein>
    <submittedName>
        <fullName evidence="2">Putative membrane protein insertion efficiency factor</fullName>
    </submittedName>
</protein>